<name>A0A8J2XTW3_9BACT</name>
<dbReference type="EMBL" id="BMJC01000003">
    <property type="protein sequence ID" value="GGB07183.1"/>
    <property type="molecule type" value="Genomic_DNA"/>
</dbReference>
<keyword evidence="1" id="KW-0732">Signal</keyword>
<gene>
    <name evidence="2" type="ORF">GCM10011511_33350</name>
</gene>
<dbReference type="RefSeq" id="WP_188933639.1">
    <property type="nucleotide sequence ID" value="NZ_BMJC01000003.1"/>
</dbReference>
<evidence type="ECO:0000313" key="2">
    <source>
        <dbReference type="EMBL" id="GGB07183.1"/>
    </source>
</evidence>
<proteinExistence type="predicted"/>
<evidence type="ECO:0000256" key="1">
    <source>
        <dbReference type="SAM" id="SignalP"/>
    </source>
</evidence>
<evidence type="ECO:0008006" key="4">
    <source>
        <dbReference type="Google" id="ProtNLM"/>
    </source>
</evidence>
<reference evidence="2" key="2">
    <citation type="submission" date="2020-09" db="EMBL/GenBank/DDBJ databases">
        <authorList>
            <person name="Sun Q."/>
            <person name="Zhou Y."/>
        </authorList>
    </citation>
    <scope>NUCLEOTIDE SEQUENCE</scope>
    <source>
        <strain evidence="2">CGMCC 1.15448</strain>
    </source>
</reference>
<protein>
    <recommendedName>
        <fullName evidence="4">EF-hand domain-containing protein</fullName>
    </recommendedName>
</protein>
<feature type="signal peptide" evidence="1">
    <location>
        <begin position="1"/>
        <end position="28"/>
    </location>
</feature>
<accession>A0A8J2XTW3</accession>
<dbReference type="Proteomes" id="UP000607559">
    <property type="component" value="Unassembled WGS sequence"/>
</dbReference>
<keyword evidence="3" id="KW-1185">Reference proteome</keyword>
<comment type="caution">
    <text evidence="2">The sequence shown here is derived from an EMBL/GenBank/DDBJ whole genome shotgun (WGS) entry which is preliminary data.</text>
</comment>
<dbReference type="AlphaFoldDB" id="A0A8J2XTW3"/>
<organism evidence="2 3">
    <name type="scientific">Puia dinghuensis</name>
    <dbReference type="NCBI Taxonomy" id="1792502"/>
    <lineage>
        <taxon>Bacteria</taxon>
        <taxon>Pseudomonadati</taxon>
        <taxon>Bacteroidota</taxon>
        <taxon>Chitinophagia</taxon>
        <taxon>Chitinophagales</taxon>
        <taxon>Chitinophagaceae</taxon>
        <taxon>Puia</taxon>
    </lineage>
</organism>
<sequence>MKRMVRSFTTSLIIICALVLAGSAVAVAQPNSYPYKVAQDRMLWHDYVDKEQQRLIQLGGGGSNDSIVRLTKDEAVNLQITDALIRQVDDLQQQIELDSTLNTNNKKRYLRGLADALQKFDQAVQSKEIAPSQAPGLVDGFIRAMQLDRKGESIEPVIAASPYEVGKIVVECFSYPSENSGVRPARIGLTRRYLEAHPGLIFNYLSTHSGVPGDDSLIILAGHHNIEQLYDFAAAGNGLGYRIRNSKDSLVHMVAMLAASKSGRLYFPFLDQLVKSKITIDDIDKVKDDDLNYYRLLVKTRLDYAARVLPPFRDTPLEMNALTNMLEKKGKQVFVSEINALHTVENPAIRFKILDPLTPEELYYLVVLSEDEIYTSSYLGVYDRIFQRMKAPYGDSLLMQVHGDYFRKFIKMAAAYNKLEHFLGTMDKQNAGTIMKSFVIHLENAGEEEAVDVADSYSSIVEKSPALAKFILGEVKWNYDKNVANGDKKGIIIYHLLQTLFESADTSKKIDLSAALGIPPIYTVDRQSLTDDSGRVIQQVYFYGDKDKDGQNSYVDFMRIFQAKPKTKPEWKITENPQWVTITSTRGKPVMIFANKPLLGEDDPDAKAQRALSDYLYDHHLKPTIVIHRGHSYHVKYTIQQMPATARIVVLGSCGGYNNLSEVLKISEDAHIISSKQVGTKTVNEPILQAINNSLIAGRNIEWLPMWRELEAGFRKDPAAREKFDDYIPPYKNLGAIFIKAYRKAMDDGE</sequence>
<reference evidence="2" key="1">
    <citation type="journal article" date="2014" name="Int. J. Syst. Evol. Microbiol.">
        <title>Complete genome sequence of Corynebacterium casei LMG S-19264T (=DSM 44701T), isolated from a smear-ripened cheese.</title>
        <authorList>
            <consortium name="US DOE Joint Genome Institute (JGI-PGF)"/>
            <person name="Walter F."/>
            <person name="Albersmeier A."/>
            <person name="Kalinowski J."/>
            <person name="Ruckert C."/>
        </authorList>
    </citation>
    <scope>NUCLEOTIDE SEQUENCE</scope>
    <source>
        <strain evidence="2">CGMCC 1.15448</strain>
    </source>
</reference>
<evidence type="ECO:0000313" key="3">
    <source>
        <dbReference type="Proteomes" id="UP000607559"/>
    </source>
</evidence>
<feature type="chain" id="PRO_5035292686" description="EF-hand domain-containing protein" evidence="1">
    <location>
        <begin position="29"/>
        <end position="750"/>
    </location>
</feature>